<keyword evidence="11" id="KW-1185">Reference proteome</keyword>
<dbReference type="Pfam" id="PF09107">
    <property type="entry name" value="WHD_3rd_SelB"/>
    <property type="match status" value="1"/>
</dbReference>
<keyword evidence="5" id="KW-0648">Protein biosynthesis</keyword>
<dbReference type="Pfam" id="PF09106">
    <property type="entry name" value="WHD_2nd_SelB"/>
    <property type="match status" value="1"/>
</dbReference>
<dbReference type="Gene3D" id="2.40.30.10">
    <property type="entry name" value="Translation factors"/>
    <property type="match status" value="1"/>
</dbReference>
<dbReference type="Gene3D" id="1.10.10.10">
    <property type="entry name" value="Winged helix-like DNA-binding domain superfamily/Winged helix DNA-binding domain"/>
    <property type="match status" value="1"/>
</dbReference>
<dbReference type="Gene3D" id="1.10.10.2770">
    <property type="match status" value="1"/>
</dbReference>
<dbReference type="InterPro" id="IPR005225">
    <property type="entry name" value="Small_GTP-bd"/>
</dbReference>
<comment type="subcellular location">
    <subcellularLocation>
        <location evidence="1">Cytoplasm</location>
    </subcellularLocation>
</comment>
<accession>A0A4R3KZQ5</accession>
<comment type="function">
    <text evidence="7">Translation factor necessary for the incorporation of selenocysteine into proteins. It probably replaces EF-Tu for the insertion of selenocysteine directed by the UGA codon. SelB binds GTP and GDP.</text>
</comment>
<name>A0A4R3KZQ5_9FIRM</name>
<dbReference type="CDD" id="cd15491">
    <property type="entry name" value="selB_III"/>
    <property type="match status" value="1"/>
</dbReference>
<comment type="caution">
    <text evidence="10">The sequence shown here is derived from an EMBL/GenBank/DDBJ whole genome shotgun (WGS) entry which is preliminary data.</text>
</comment>
<dbReference type="GO" id="GO:0003924">
    <property type="term" value="F:GTPase activity"/>
    <property type="evidence" value="ECO:0007669"/>
    <property type="project" value="InterPro"/>
</dbReference>
<dbReference type="PANTHER" id="PTHR43721:SF11">
    <property type="entry name" value="SELENOCYSTEINE-SPECIFIC ELONGATION FACTOR"/>
    <property type="match status" value="1"/>
</dbReference>
<dbReference type="InterPro" id="IPR015190">
    <property type="entry name" value="Elong_fac_SelB-wing-hlx_typ-2"/>
</dbReference>
<dbReference type="Gene3D" id="3.40.50.300">
    <property type="entry name" value="P-loop containing nucleotide triphosphate hydrolases"/>
    <property type="match status" value="1"/>
</dbReference>
<dbReference type="InterPro" id="IPR050055">
    <property type="entry name" value="EF-Tu_GTPase"/>
</dbReference>
<dbReference type="SUPFAM" id="SSF52540">
    <property type="entry name" value="P-loop containing nucleoside triphosphate hydrolases"/>
    <property type="match status" value="1"/>
</dbReference>
<evidence type="ECO:0000313" key="10">
    <source>
        <dbReference type="EMBL" id="TCS91162.1"/>
    </source>
</evidence>
<evidence type="ECO:0000256" key="6">
    <source>
        <dbReference type="ARBA" id="ARBA00023134"/>
    </source>
</evidence>
<proteinExistence type="predicted"/>
<protein>
    <recommendedName>
        <fullName evidence="2">Selenocysteine-specific elongation factor</fullName>
    </recommendedName>
    <alternativeName>
        <fullName evidence="8">SelB translation factor</fullName>
    </alternativeName>
</protein>
<evidence type="ECO:0000256" key="1">
    <source>
        <dbReference type="ARBA" id="ARBA00004496"/>
    </source>
</evidence>
<dbReference type="InterPro" id="IPR004161">
    <property type="entry name" value="EFTu-like_2"/>
</dbReference>
<dbReference type="InterPro" id="IPR000795">
    <property type="entry name" value="T_Tr_GTP-bd_dom"/>
</dbReference>
<dbReference type="GO" id="GO:0005525">
    <property type="term" value="F:GTP binding"/>
    <property type="evidence" value="ECO:0007669"/>
    <property type="project" value="UniProtKB-KW"/>
</dbReference>
<gene>
    <name evidence="10" type="ORF">EDD65_10290</name>
</gene>
<evidence type="ECO:0000256" key="5">
    <source>
        <dbReference type="ARBA" id="ARBA00022917"/>
    </source>
</evidence>
<dbReference type="Proteomes" id="UP000294567">
    <property type="component" value="Unassembled WGS sequence"/>
</dbReference>
<dbReference type="CDD" id="cd04171">
    <property type="entry name" value="SelB"/>
    <property type="match status" value="1"/>
</dbReference>
<dbReference type="CDD" id="cd03696">
    <property type="entry name" value="SelB_II"/>
    <property type="match status" value="1"/>
</dbReference>
<sequence length="635" mass="72662">MKHVIIGTAGHIDHGKTTLIRALTGRNTDRLKEEQKRGISIDLGFTYFDLPSGKRAGIIDVPGHEKFIKNMLAGVVGIDIVLLVVAADEGVMPQTSEHLAILDLIGVEKGFVVITKSDLVEEEWLELVKDDIKDELKDTFLEGAPIIPVSSTKGIGLEDVKTLIDKLALELEDREVNDMPRLPVDRVFSIPGFGTIVTGTLLSGKFHIGEEIQVFPGNRIGRIRSMQVHDEDTDVAYAGQRVAINIAGLKKEQISRGDVVAPINSMKETSLLDVKVKLIEGIDRSIENRTRLRLYIGAREVLCRIVLLDRDILNPGEETYAQLILEEEIVAKRGDRFILRFYSPMFTVGGGQVLEPNPTKKKRFDEKALEELRIKEKGEPIDVIEKIILDKSSSFPTLKEISIYTAMLENKIKEEIEKLIQENKIIQFSLTKDLHFIHIQYFNQLKDNIIEELRKFHKKHPLRIGMPKEEIRSKFLKNAKPKIGDRFIDLLIEKGYIEQHKENICIKGFKIEYSPSQLKIKEEIIENYVMNKFLPPKREELYEKIQGEKEEIEQVLNSLINEGEIVKLNEEILVHKFAYAEALKILKKHIEKNGSITVAEYRDELNTNRKVALSLLEYFDQIKITKREGNRRFFF</sequence>
<dbReference type="InterPro" id="IPR015191">
    <property type="entry name" value="SelB_WHD4"/>
</dbReference>
<dbReference type="InterPro" id="IPR057335">
    <property type="entry name" value="Beta-barrel_SelB"/>
</dbReference>
<dbReference type="GO" id="GO:0003723">
    <property type="term" value="F:RNA binding"/>
    <property type="evidence" value="ECO:0007669"/>
    <property type="project" value="InterPro"/>
</dbReference>
<dbReference type="Pfam" id="PF03144">
    <property type="entry name" value="GTP_EFTU_D2"/>
    <property type="match status" value="1"/>
</dbReference>
<dbReference type="InterPro" id="IPR027417">
    <property type="entry name" value="P-loop_NTPase"/>
</dbReference>
<dbReference type="GO" id="GO:0005737">
    <property type="term" value="C:cytoplasm"/>
    <property type="evidence" value="ECO:0007669"/>
    <property type="project" value="UniProtKB-SubCell"/>
</dbReference>
<evidence type="ECO:0000256" key="4">
    <source>
        <dbReference type="ARBA" id="ARBA00022741"/>
    </source>
</evidence>
<evidence type="ECO:0000256" key="2">
    <source>
        <dbReference type="ARBA" id="ARBA00015953"/>
    </source>
</evidence>
<evidence type="ECO:0000256" key="3">
    <source>
        <dbReference type="ARBA" id="ARBA00022490"/>
    </source>
</evidence>
<dbReference type="PANTHER" id="PTHR43721">
    <property type="entry name" value="ELONGATION FACTOR TU-RELATED"/>
    <property type="match status" value="1"/>
</dbReference>
<keyword evidence="10" id="KW-0251">Elongation factor</keyword>
<organism evidence="10 11">
    <name type="scientific">Keratinibaculum paraultunense</name>
    <dbReference type="NCBI Taxonomy" id="1278232"/>
    <lineage>
        <taxon>Bacteria</taxon>
        <taxon>Bacillati</taxon>
        <taxon>Bacillota</taxon>
        <taxon>Tissierellia</taxon>
        <taxon>Tissierellales</taxon>
        <taxon>Tepidimicrobiaceae</taxon>
        <taxon>Keratinibaculum</taxon>
    </lineage>
</organism>
<dbReference type="PROSITE" id="PS00301">
    <property type="entry name" value="G_TR_1"/>
    <property type="match status" value="1"/>
</dbReference>
<keyword evidence="4" id="KW-0547">Nucleotide-binding</keyword>
<dbReference type="NCBIfam" id="TIGR00475">
    <property type="entry name" value="selB"/>
    <property type="match status" value="1"/>
</dbReference>
<evidence type="ECO:0000313" key="11">
    <source>
        <dbReference type="Proteomes" id="UP000294567"/>
    </source>
</evidence>
<dbReference type="InterPro" id="IPR009000">
    <property type="entry name" value="Transl_B-barrel_sf"/>
</dbReference>
<keyword evidence="6" id="KW-0342">GTP-binding</keyword>
<dbReference type="SUPFAM" id="SSF50465">
    <property type="entry name" value="EF-Tu/eEF-1alpha/eIF2-gamma C-terminal domain"/>
    <property type="match status" value="1"/>
</dbReference>
<reference evidence="10 11" key="1">
    <citation type="submission" date="2019-03" db="EMBL/GenBank/DDBJ databases">
        <title>Genomic Encyclopedia of Type Strains, Phase IV (KMG-IV): sequencing the most valuable type-strain genomes for metagenomic binning, comparative biology and taxonomic classification.</title>
        <authorList>
            <person name="Goeker M."/>
        </authorList>
    </citation>
    <scope>NUCLEOTIDE SEQUENCE [LARGE SCALE GENOMIC DNA]</scope>
    <source>
        <strain evidence="10 11">DSM 26752</strain>
    </source>
</reference>
<dbReference type="FunFam" id="3.40.50.300:FF:001064">
    <property type="entry name" value="Selenocysteine-specific translation elongation factor"/>
    <property type="match status" value="1"/>
</dbReference>
<evidence type="ECO:0000259" key="9">
    <source>
        <dbReference type="PROSITE" id="PS51722"/>
    </source>
</evidence>
<dbReference type="InterPro" id="IPR036390">
    <property type="entry name" value="WH_DNA-bd_sf"/>
</dbReference>
<dbReference type="Pfam" id="PF25461">
    <property type="entry name" value="Beta-barrel_SelB"/>
    <property type="match status" value="1"/>
</dbReference>
<dbReference type="NCBIfam" id="TIGR00231">
    <property type="entry name" value="small_GTP"/>
    <property type="match status" value="1"/>
</dbReference>
<dbReference type="InterPro" id="IPR031157">
    <property type="entry name" value="G_TR_CS"/>
</dbReference>
<dbReference type="InterPro" id="IPR036388">
    <property type="entry name" value="WH-like_DNA-bd_sf"/>
</dbReference>
<dbReference type="GO" id="GO:0001514">
    <property type="term" value="P:selenocysteine incorporation"/>
    <property type="evidence" value="ECO:0007669"/>
    <property type="project" value="InterPro"/>
</dbReference>
<dbReference type="GO" id="GO:0003746">
    <property type="term" value="F:translation elongation factor activity"/>
    <property type="evidence" value="ECO:0007669"/>
    <property type="project" value="UniProtKB-KW"/>
</dbReference>
<dbReference type="AlphaFoldDB" id="A0A4R3KZQ5"/>
<dbReference type="SUPFAM" id="SSF50447">
    <property type="entry name" value="Translation proteins"/>
    <property type="match status" value="1"/>
</dbReference>
<evidence type="ECO:0000256" key="8">
    <source>
        <dbReference type="ARBA" id="ARBA00031615"/>
    </source>
</evidence>
<evidence type="ECO:0000256" key="7">
    <source>
        <dbReference type="ARBA" id="ARBA00025526"/>
    </source>
</evidence>
<dbReference type="InterPro" id="IPR009001">
    <property type="entry name" value="Transl_elong_EF1A/Init_IF2_C"/>
</dbReference>
<dbReference type="SUPFAM" id="SSF46785">
    <property type="entry name" value="Winged helix' DNA-binding domain"/>
    <property type="match status" value="3"/>
</dbReference>
<dbReference type="PRINTS" id="PR00315">
    <property type="entry name" value="ELONGATNFCT"/>
</dbReference>
<dbReference type="Pfam" id="PF00009">
    <property type="entry name" value="GTP_EFTU"/>
    <property type="match status" value="1"/>
</dbReference>
<dbReference type="EMBL" id="SMAE01000002">
    <property type="protein sequence ID" value="TCS91162.1"/>
    <property type="molecule type" value="Genomic_DNA"/>
</dbReference>
<dbReference type="OrthoDB" id="9804504at2"/>
<keyword evidence="3" id="KW-0963">Cytoplasm</keyword>
<dbReference type="PROSITE" id="PS51722">
    <property type="entry name" value="G_TR_2"/>
    <property type="match status" value="1"/>
</dbReference>
<dbReference type="InterPro" id="IPR004535">
    <property type="entry name" value="Transl_elong_SelB"/>
</dbReference>
<dbReference type="RefSeq" id="WP_132025794.1">
    <property type="nucleotide sequence ID" value="NZ_CP068564.1"/>
</dbReference>
<feature type="domain" description="Tr-type G" evidence="9">
    <location>
        <begin position="1"/>
        <end position="172"/>
    </location>
</feature>